<dbReference type="EMBL" id="JAUSRA010000001">
    <property type="protein sequence ID" value="MDP9798769.1"/>
    <property type="molecule type" value="Genomic_DNA"/>
</dbReference>
<evidence type="ECO:0000313" key="2">
    <source>
        <dbReference type="Proteomes" id="UP001240984"/>
    </source>
</evidence>
<keyword evidence="2" id="KW-1185">Reference proteome</keyword>
<organism evidence="1 2">
    <name type="scientific">Catenuloplanes nepalensis</name>
    <dbReference type="NCBI Taxonomy" id="587533"/>
    <lineage>
        <taxon>Bacteria</taxon>
        <taxon>Bacillati</taxon>
        <taxon>Actinomycetota</taxon>
        <taxon>Actinomycetes</taxon>
        <taxon>Micromonosporales</taxon>
        <taxon>Micromonosporaceae</taxon>
        <taxon>Catenuloplanes</taxon>
    </lineage>
</organism>
<protein>
    <submittedName>
        <fullName evidence="1">Uncharacterized protein</fullName>
    </submittedName>
</protein>
<accession>A0ABT9N503</accession>
<sequence>MPSKGNVAEVQVLGDDLELTQYGEEGEAFRNELRVERGETEMSLILGRQTPMAAALLVTKTAAPWAHARYTTVGKLRRAAFEVRHSPTKGNALHVSVFPPTDPQGPREWDGAMASAFDQCFTSDGEDQ</sequence>
<name>A0ABT9N503_9ACTN</name>
<comment type="caution">
    <text evidence="1">The sequence shown here is derived from an EMBL/GenBank/DDBJ whole genome shotgun (WGS) entry which is preliminary data.</text>
</comment>
<evidence type="ECO:0000313" key="1">
    <source>
        <dbReference type="EMBL" id="MDP9798769.1"/>
    </source>
</evidence>
<gene>
    <name evidence="1" type="ORF">J2S43_007281</name>
</gene>
<reference evidence="1 2" key="1">
    <citation type="submission" date="2023-07" db="EMBL/GenBank/DDBJ databases">
        <title>Sequencing the genomes of 1000 actinobacteria strains.</title>
        <authorList>
            <person name="Klenk H.-P."/>
        </authorList>
    </citation>
    <scope>NUCLEOTIDE SEQUENCE [LARGE SCALE GENOMIC DNA]</scope>
    <source>
        <strain evidence="1 2">DSM 44710</strain>
    </source>
</reference>
<proteinExistence type="predicted"/>
<dbReference type="Proteomes" id="UP001240984">
    <property type="component" value="Unassembled WGS sequence"/>
</dbReference>
<dbReference type="RefSeq" id="WP_306836899.1">
    <property type="nucleotide sequence ID" value="NZ_JAUSRA010000001.1"/>
</dbReference>